<evidence type="ECO:0000313" key="2">
    <source>
        <dbReference type="EMBL" id="KAK4395495.1"/>
    </source>
</evidence>
<feature type="compositionally biased region" description="Basic and acidic residues" evidence="1">
    <location>
        <begin position="30"/>
        <end position="39"/>
    </location>
</feature>
<dbReference type="EMBL" id="JACGWL010000009">
    <property type="protein sequence ID" value="KAK4395495.1"/>
    <property type="molecule type" value="Genomic_DNA"/>
</dbReference>
<dbReference type="InterPro" id="IPR015943">
    <property type="entry name" value="WD40/YVTN_repeat-like_dom_sf"/>
</dbReference>
<feature type="compositionally biased region" description="Acidic residues" evidence="1">
    <location>
        <begin position="15"/>
        <end position="29"/>
    </location>
</feature>
<feature type="compositionally biased region" description="Polar residues" evidence="1">
    <location>
        <begin position="120"/>
        <end position="132"/>
    </location>
</feature>
<comment type="caution">
    <text evidence="2">The sequence shown here is derived from an EMBL/GenBank/DDBJ whole genome shotgun (WGS) entry which is preliminary data.</text>
</comment>
<dbReference type="SUPFAM" id="SSF50978">
    <property type="entry name" value="WD40 repeat-like"/>
    <property type="match status" value="1"/>
</dbReference>
<feature type="region of interest" description="Disordered" evidence="1">
    <location>
        <begin position="1"/>
        <end position="39"/>
    </location>
</feature>
<name>A0AAE2BS39_9LAMI</name>
<organism evidence="2 3">
    <name type="scientific">Sesamum angolense</name>
    <dbReference type="NCBI Taxonomy" id="2727404"/>
    <lineage>
        <taxon>Eukaryota</taxon>
        <taxon>Viridiplantae</taxon>
        <taxon>Streptophyta</taxon>
        <taxon>Embryophyta</taxon>
        <taxon>Tracheophyta</taxon>
        <taxon>Spermatophyta</taxon>
        <taxon>Magnoliopsida</taxon>
        <taxon>eudicotyledons</taxon>
        <taxon>Gunneridae</taxon>
        <taxon>Pentapetalae</taxon>
        <taxon>asterids</taxon>
        <taxon>lamiids</taxon>
        <taxon>Lamiales</taxon>
        <taxon>Pedaliaceae</taxon>
        <taxon>Sesamum</taxon>
    </lineage>
</organism>
<dbReference type="Pfam" id="PF00400">
    <property type="entry name" value="WD40"/>
    <property type="match status" value="1"/>
</dbReference>
<protein>
    <submittedName>
        <fullName evidence="2">Uncharacterized protein</fullName>
    </submittedName>
</protein>
<feature type="compositionally biased region" description="Polar residues" evidence="1">
    <location>
        <begin position="156"/>
        <end position="167"/>
    </location>
</feature>
<feature type="region of interest" description="Disordered" evidence="1">
    <location>
        <begin position="182"/>
        <end position="240"/>
    </location>
</feature>
<reference evidence="2" key="2">
    <citation type="journal article" date="2024" name="Plant">
        <title>Genomic evolution and insights into agronomic trait innovations of Sesamum species.</title>
        <authorList>
            <person name="Miao H."/>
            <person name="Wang L."/>
            <person name="Qu L."/>
            <person name="Liu H."/>
            <person name="Sun Y."/>
            <person name="Le M."/>
            <person name="Wang Q."/>
            <person name="Wei S."/>
            <person name="Zheng Y."/>
            <person name="Lin W."/>
            <person name="Duan Y."/>
            <person name="Cao H."/>
            <person name="Xiong S."/>
            <person name="Wang X."/>
            <person name="Wei L."/>
            <person name="Li C."/>
            <person name="Ma Q."/>
            <person name="Ju M."/>
            <person name="Zhao R."/>
            <person name="Li G."/>
            <person name="Mu C."/>
            <person name="Tian Q."/>
            <person name="Mei H."/>
            <person name="Zhang T."/>
            <person name="Gao T."/>
            <person name="Zhang H."/>
        </authorList>
    </citation>
    <scope>NUCLEOTIDE SEQUENCE</scope>
    <source>
        <strain evidence="2">K16</strain>
    </source>
</reference>
<feature type="compositionally biased region" description="Polar residues" evidence="1">
    <location>
        <begin position="189"/>
        <end position="208"/>
    </location>
</feature>
<sequence length="511" mass="57763">MSGYPLLKKPKIEIEENEEEEEEEPEENDDGKMEEQIRNEQEEALLALIEHRTKEVEHLRQRITYYKSQLNDAEKRLEDTQNKLVRLRGQNMSKASKNFTNGREEVKVERRSASPIHISEGSSQKHCQSTPSHQRHDTMKPSDNLRRPPSPFCRNGDSSQNQTQSRPQLVIPAVAPNMSQSLKTKESGNKTFSGSGSLSTSATPTHVNSLAKFKGEKARKGSSEQETVEPQPKGTKRNLGSASLLNPLASLRFFPLPPFAYMLKLAFTSHQLDGSQTSHEVLCLRWMEWSTCGKFRGEGSSSANLLSSTDCQSEKNRRWPEDVAWDPHGNKLFSVYSADGGDSQISILNLNKGREHKNIVMSAGADKRIFGFDVLTGRADYKHQIESKCMSVLPNPCDFNFMVQTGTPERQLRLFDLRLRQMEIHAFGWKQESSESQSALINQAWSPDGLYMTSGSADPVIHIFDIRYNVHKPSQSIRAHQKRVFKAAWHHALPLLISISSDLNIGLHRIT</sequence>
<dbReference type="PANTHER" id="PTHR47232">
    <property type="entry name" value="TRANSDUCIN FAMILY PROTEIN / WD-40 REPEAT FAMILY PROTEIN"/>
    <property type="match status" value="1"/>
</dbReference>
<dbReference type="InterPro" id="IPR036322">
    <property type="entry name" value="WD40_repeat_dom_sf"/>
</dbReference>
<dbReference type="Proteomes" id="UP001289374">
    <property type="component" value="Unassembled WGS sequence"/>
</dbReference>
<dbReference type="InterPro" id="IPR001680">
    <property type="entry name" value="WD40_rpt"/>
</dbReference>
<feature type="compositionally biased region" description="Basic and acidic residues" evidence="1">
    <location>
        <begin position="213"/>
        <end position="223"/>
    </location>
</feature>
<accession>A0AAE2BS39</accession>
<feature type="compositionally biased region" description="Polar residues" evidence="1">
    <location>
        <begin position="90"/>
        <end position="101"/>
    </location>
</feature>
<dbReference type="PANTHER" id="PTHR47232:SF1">
    <property type="entry name" value="TRANSDUCIN FAMILY PROTEIN _ WD-40 REPEAT FAMILY PROTEIN"/>
    <property type="match status" value="1"/>
</dbReference>
<feature type="compositionally biased region" description="Basic and acidic residues" evidence="1">
    <location>
        <begin position="134"/>
        <end position="146"/>
    </location>
</feature>
<feature type="compositionally biased region" description="Basic and acidic residues" evidence="1">
    <location>
        <begin position="102"/>
        <end position="112"/>
    </location>
</feature>
<evidence type="ECO:0000313" key="3">
    <source>
        <dbReference type="Proteomes" id="UP001289374"/>
    </source>
</evidence>
<reference evidence="2" key="1">
    <citation type="submission" date="2020-06" db="EMBL/GenBank/DDBJ databases">
        <authorList>
            <person name="Li T."/>
            <person name="Hu X."/>
            <person name="Zhang T."/>
            <person name="Song X."/>
            <person name="Zhang H."/>
            <person name="Dai N."/>
            <person name="Sheng W."/>
            <person name="Hou X."/>
            <person name="Wei L."/>
        </authorList>
    </citation>
    <scope>NUCLEOTIDE SEQUENCE</scope>
    <source>
        <strain evidence="2">K16</strain>
        <tissue evidence="2">Leaf</tissue>
    </source>
</reference>
<evidence type="ECO:0000256" key="1">
    <source>
        <dbReference type="SAM" id="MobiDB-lite"/>
    </source>
</evidence>
<proteinExistence type="predicted"/>
<gene>
    <name evidence="2" type="ORF">Sango_1703800</name>
</gene>
<keyword evidence="3" id="KW-1185">Reference proteome</keyword>
<feature type="region of interest" description="Disordered" evidence="1">
    <location>
        <begin position="85"/>
        <end position="169"/>
    </location>
</feature>
<dbReference type="AlphaFoldDB" id="A0AAE2BS39"/>
<dbReference type="Gene3D" id="2.130.10.10">
    <property type="entry name" value="YVTN repeat-like/Quinoprotein amine dehydrogenase"/>
    <property type="match status" value="1"/>
</dbReference>